<evidence type="ECO:0000256" key="2">
    <source>
        <dbReference type="ARBA" id="ARBA00009677"/>
    </source>
</evidence>
<keyword evidence="10" id="KW-0966">Cell projection</keyword>
<evidence type="ECO:0000313" key="11">
    <source>
        <dbReference type="Proteomes" id="UP000192569"/>
    </source>
</evidence>
<keyword evidence="11" id="KW-1185">Reference proteome</keyword>
<proteinExistence type="inferred from homology"/>
<dbReference type="Pfam" id="PF06429">
    <property type="entry name" value="Flg_bbr_C"/>
    <property type="match status" value="1"/>
</dbReference>
<evidence type="ECO:0000259" key="9">
    <source>
        <dbReference type="Pfam" id="PF22692"/>
    </source>
</evidence>
<dbReference type="RefSeq" id="WP_084665164.1">
    <property type="nucleotide sequence ID" value="NZ_LT838272.1"/>
</dbReference>
<feature type="domain" description="Flagellar basal-body/hook protein C-terminal" evidence="7">
    <location>
        <begin position="474"/>
        <end position="518"/>
    </location>
</feature>
<evidence type="ECO:0000256" key="4">
    <source>
        <dbReference type="ARBA" id="ARBA00023143"/>
    </source>
</evidence>
<dbReference type="InterPro" id="IPR037925">
    <property type="entry name" value="FlgE/F/G-like"/>
</dbReference>
<dbReference type="InterPro" id="IPR053967">
    <property type="entry name" value="LlgE_F_G-like_D1"/>
</dbReference>
<protein>
    <recommendedName>
        <fullName evidence="3 5">Flagellar hook protein FlgE</fullName>
    </recommendedName>
</protein>
<dbReference type="Pfam" id="PF07559">
    <property type="entry name" value="FlgE_D2"/>
    <property type="match status" value="1"/>
</dbReference>
<feature type="domain" description="Flagellar basal body rod protein N-terminal" evidence="6">
    <location>
        <begin position="11"/>
        <end position="35"/>
    </location>
</feature>
<dbReference type="GO" id="GO:0009424">
    <property type="term" value="C:bacterial-type flagellum hook"/>
    <property type="evidence" value="ECO:0007669"/>
    <property type="project" value="TreeGrafter"/>
</dbReference>
<dbReference type="OrthoDB" id="9804559at2"/>
<dbReference type="InterPro" id="IPR020013">
    <property type="entry name" value="Flagellar_FlgE/F/G"/>
</dbReference>
<dbReference type="InterPro" id="IPR010930">
    <property type="entry name" value="Flg_bb/hook_C_dom"/>
</dbReference>
<comment type="function">
    <text evidence="5">A flexible structure which links the flagellar filament to the drive apparatus in the basal body.</text>
</comment>
<evidence type="ECO:0000259" key="7">
    <source>
        <dbReference type="Pfam" id="PF06429"/>
    </source>
</evidence>
<dbReference type="SUPFAM" id="SSF117143">
    <property type="entry name" value="Flagellar hook protein flgE"/>
    <property type="match status" value="2"/>
</dbReference>
<accession>A0A1W1VT99</accession>
<evidence type="ECO:0000259" key="8">
    <source>
        <dbReference type="Pfam" id="PF07559"/>
    </source>
</evidence>
<comment type="subcellular location">
    <subcellularLocation>
        <location evidence="1 5">Bacterial flagellum basal body</location>
    </subcellularLocation>
</comment>
<keyword evidence="4 5" id="KW-0975">Bacterial flagellum</keyword>
<evidence type="ECO:0000313" key="10">
    <source>
        <dbReference type="EMBL" id="SMB96592.1"/>
    </source>
</evidence>
<dbReference type="STRING" id="698762.SAMN00808754_1547"/>
<keyword evidence="10" id="KW-0969">Cilium</keyword>
<dbReference type="GO" id="GO:0005829">
    <property type="term" value="C:cytosol"/>
    <property type="evidence" value="ECO:0007669"/>
    <property type="project" value="TreeGrafter"/>
</dbReference>
<dbReference type="GO" id="GO:0071978">
    <property type="term" value="P:bacterial-type flagellum-dependent swarming motility"/>
    <property type="evidence" value="ECO:0007669"/>
    <property type="project" value="TreeGrafter"/>
</dbReference>
<organism evidence="10 11">
    <name type="scientific">Thermanaeromonas toyohensis ToBE</name>
    <dbReference type="NCBI Taxonomy" id="698762"/>
    <lineage>
        <taxon>Bacteria</taxon>
        <taxon>Bacillati</taxon>
        <taxon>Bacillota</taxon>
        <taxon>Clostridia</taxon>
        <taxon>Neomoorellales</taxon>
        <taxon>Neomoorellaceae</taxon>
        <taxon>Thermanaeromonas</taxon>
    </lineage>
</organism>
<name>A0A1W1VT99_9FIRM</name>
<dbReference type="PANTHER" id="PTHR30435:SF1">
    <property type="entry name" value="FLAGELLAR HOOK PROTEIN FLGE"/>
    <property type="match status" value="1"/>
</dbReference>
<dbReference type="EMBL" id="LT838272">
    <property type="protein sequence ID" value="SMB96592.1"/>
    <property type="molecule type" value="Genomic_DNA"/>
</dbReference>
<dbReference type="InterPro" id="IPR037058">
    <property type="entry name" value="Falgellar_hook_FlgE_sf"/>
</dbReference>
<comment type="similarity">
    <text evidence="2 5">Belongs to the flagella basal body rod proteins family.</text>
</comment>
<dbReference type="Proteomes" id="UP000192569">
    <property type="component" value="Chromosome I"/>
</dbReference>
<dbReference type="Pfam" id="PF00460">
    <property type="entry name" value="Flg_bb_rod"/>
    <property type="match status" value="1"/>
</dbReference>
<dbReference type="AlphaFoldDB" id="A0A1W1VT99"/>
<evidence type="ECO:0000256" key="5">
    <source>
        <dbReference type="RuleBase" id="RU362116"/>
    </source>
</evidence>
<evidence type="ECO:0000256" key="3">
    <source>
        <dbReference type="ARBA" id="ARBA00019015"/>
    </source>
</evidence>
<evidence type="ECO:0000259" key="6">
    <source>
        <dbReference type="Pfam" id="PF00460"/>
    </source>
</evidence>
<evidence type="ECO:0000256" key="1">
    <source>
        <dbReference type="ARBA" id="ARBA00004117"/>
    </source>
</evidence>
<dbReference type="NCBIfam" id="TIGR03506">
    <property type="entry name" value="FlgEFG_subfam"/>
    <property type="match status" value="1"/>
</dbReference>
<feature type="domain" description="Flagellar hook protein FlgE/F/G-like D1" evidence="9">
    <location>
        <begin position="95"/>
        <end position="136"/>
    </location>
</feature>
<dbReference type="GO" id="GO:0009425">
    <property type="term" value="C:bacterial-type flagellum basal body"/>
    <property type="evidence" value="ECO:0007669"/>
    <property type="project" value="UniProtKB-SubCell"/>
</dbReference>
<dbReference type="InterPro" id="IPR001444">
    <property type="entry name" value="Flag_bb_rod_N"/>
</dbReference>
<dbReference type="PANTHER" id="PTHR30435">
    <property type="entry name" value="FLAGELLAR PROTEIN"/>
    <property type="match status" value="1"/>
</dbReference>
<sequence>MLRSLFSGVLGLRAHQTELDVVGDNIANVNTPGYKASRAVFEEMLSQVLRPGSAPGGGIGGELPFQVGLGVGVAGTASDPTQGGLMVTNNPTDLALDGDGFFVLRDGDKLVFTRAGAFRWDAEGNLVDPAGRRVLGWAVGEDGTVADPTQSALRPISSKELLSIPAVQTTRAELARNLTGTDNGTFVPLENTTLEVVLPSGRTVPVSLALKPTADFNCWQWSAAAGSDAAIVPPSGYIWFGPDGTIEKVTDLANNPITDVAVNFGGETGRFTISGSRSALQFISGAETVTFQYQSCTYTVEFGAYGPKGELYTVDVVFEKTDNNVWKWAARVYDPFGNIVPCSSGGEVRFNTSGRVAGINGDTVAFTTADGANVEIGLDFSQLTQYAGASTAAAVEVNGNAPGDLVSVSIDGRGTVVGSYSNGLTRPLARLALARFRNPAGLLRVGDSCYAEGPASGSAVLCEPRSGGAGRVVAGALEMSNVDLAKEFTRLIVAQRGFLANARVITASDEVLQELANMKR</sequence>
<reference evidence="10 11" key="1">
    <citation type="submission" date="2017-04" db="EMBL/GenBank/DDBJ databases">
        <authorList>
            <person name="Afonso C.L."/>
            <person name="Miller P.J."/>
            <person name="Scott M.A."/>
            <person name="Spackman E."/>
            <person name="Goraichik I."/>
            <person name="Dimitrov K.M."/>
            <person name="Suarez D.L."/>
            <person name="Swayne D.E."/>
        </authorList>
    </citation>
    <scope>NUCLEOTIDE SEQUENCE [LARGE SCALE GENOMIC DNA]</scope>
    <source>
        <strain evidence="10 11">ToBE</strain>
    </source>
</reference>
<dbReference type="InterPro" id="IPR011491">
    <property type="entry name" value="FlgE_D2"/>
</dbReference>
<feature type="domain" description="Flagellar hook protein FlgE D2" evidence="8">
    <location>
        <begin position="295"/>
        <end position="399"/>
    </location>
</feature>
<gene>
    <name evidence="10" type="ORF">SAMN00808754_1547</name>
</gene>
<dbReference type="Pfam" id="PF22692">
    <property type="entry name" value="LlgE_F_G_D1"/>
    <property type="match status" value="1"/>
</dbReference>
<keyword evidence="10" id="KW-0282">Flagellum</keyword>
<dbReference type="Gene3D" id="2.60.98.20">
    <property type="entry name" value="Flagellar hook protein FlgE"/>
    <property type="match status" value="1"/>
</dbReference>